<evidence type="ECO:0000256" key="1">
    <source>
        <dbReference type="ARBA" id="ARBA00022741"/>
    </source>
</evidence>
<dbReference type="AlphaFoldDB" id="A9GPZ6"/>
<dbReference type="PRINTS" id="PR01590">
    <property type="entry name" value="HTHFIS"/>
</dbReference>
<evidence type="ECO:0000259" key="7">
    <source>
        <dbReference type="PROSITE" id="PS50006"/>
    </source>
</evidence>
<reference evidence="9 10" key="1">
    <citation type="journal article" date="2007" name="Nat. Biotechnol.">
        <title>Complete genome sequence of the myxobacterium Sorangium cellulosum.</title>
        <authorList>
            <person name="Schneiker S."/>
            <person name="Perlova O."/>
            <person name="Kaiser O."/>
            <person name="Gerth K."/>
            <person name="Alici A."/>
            <person name="Altmeyer M.O."/>
            <person name="Bartels D."/>
            <person name="Bekel T."/>
            <person name="Beyer S."/>
            <person name="Bode E."/>
            <person name="Bode H.B."/>
            <person name="Bolten C.J."/>
            <person name="Choudhuri J.V."/>
            <person name="Doss S."/>
            <person name="Elnakady Y.A."/>
            <person name="Frank B."/>
            <person name="Gaigalat L."/>
            <person name="Goesmann A."/>
            <person name="Groeger C."/>
            <person name="Gross F."/>
            <person name="Jelsbak L."/>
            <person name="Jelsbak L."/>
            <person name="Kalinowski J."/>
            <person name="Kegler C."/>
            <person name="Knauber T."/>
            <person name="Konietzny S."/>
            <person name="Kopp M."/>
            <person name="Krause L."/>
            <person name="Krug D."/>
            <person name="Linke B."/>
            <person name="Mahmud T."/>
            <person name="Martinez-Arias R."/>
            <person name="McHardy A.C."/>
            <person name="Merai M."/>
            <person name="Meyer F."/>
            <person name="Mormann S."/>
            <person name="Munoz-Dorado J."/>
            <person name="Perez J."/>
            <person name="Pradella S."/>
            <person name="Rachid S."/>
            <person name="Raddatz G."/>
            <person name="Rosenau F."/>
            <person name="Rueckert C."/>
            <person name="Sasse F."/>
            <person name="Scharfe M."/>
            <person name="Schuster S.C."/>
            <person name="Suen G."/>
            <person name="Treuner-Lange A."/>
            <person name="Velicer G.J."/>
            <person name="Vorholter F.-J."/>
            <person name="Weissman K.J."/>
            <person name="Welch R.D."/>
            <person name="Wenzel S.C."/>
            <person name="Whitworth D.E."/>
            <person name="Wilhelm S."/>
            <person name="Wittmann C."/>
            <person name="Bloecker H."/>
            <person name="Puehler A."/>
            <person name="Mueller R."/>
        </authorList>
    </citation>
    <scope>NUCLEOTIDE SEQUENCE [LARGE SCALE GENOMIC DNA]</scope>
    <source>
        <strain evidence="10">So ce56</strain>
    </source>
</reference>
<dbReference type="PANTHER" id="PTHR32071">
    <property type="entry name" value="TRANSCRIPTIONAL REGULATORY PROTEIN"/>
    <property type="match status" value="1"/>
</dbReference>
<dbReference type="InterPro" id="IPR003593">
    <property type="entry name" value="AAA+_ATPase"/>
</dbReference>
<feature type="region of interest" description="Disordered" evidence="6">
    <location>
        <begin position="24"/>
        <end position="87"/>
    </location>
</feature>
<accession>A9GPZ6</accession>
<name>A9GPZ6_SORC5</name>
<gene>
    <name evidence="9" type="ordered locus">sce6656</name>
</gene>
<dbReference type="Pfam" id="PF25601">
    <property type="entry name" value="AAA_lid_14"/>
    <property type="match status" value="1"/>
</dbReference>
<dbReference type="PROSITE" id="PS50045">
    <property type="entry name" value="SIGMA54_INTERACT_4"/>
    <property type="match status" value="1"/>
</dbReference>
<keyword evidence="5" id="KW-0804">Transcription</keyword>
<keyword evidence="4" id="KW-0238">DNA-binding</keyword>
<feature type="compositionally biased region" description="Low complexity" evidence="6">
    <location>
        <begin position="50"/>
        <end position="62"/>
    </location>
</feature>
<keyword evidence="1" id="KW-0547">Nucleotide-binding</keyword>
<dbReference type="CDD" id="cd00060">
    <property type="entry name" value="FHA"/>
    <property type="match status" value="1"/>
</dbReference>
<protein>
    <submittedName>
        <fullName evidence="9">Sigma-54 dependent transcriptional regulator</fullName>
    </submittedName>
</protein>
<dbReference type="Gene3D" id="2.60.200.20">
    <property type="match status" value="1"/>
</dbReference>
<feature type="domain" description="FHA" evidence="7">
    <location>
        <begin position="144"/>
        <end position="193"/>
    </location>
</feature>
<dbReference type="STRING" id="448385.sce6656"/>
<evidence type="ECO:0000256" key="5">
    <source>
        <dbReference type="ARBA" id="ARBA00023163"/>
    </source>
</evidence>
<evidence type="ECO:0000259" key="8">
    <source>
        <dbReference type="PROSITE" id="PS50045"/>
    </source>
</evidence>
<dbReference type="Gene3D" id="1.10.10.60">
    <property type="entry name" value="Homeodomain-like"/>
    <property type="match status" value="1"/>
</dbReference>
<dbReference type="FunFam" id="3.40.50.300:FF:000006">
    <property type="entry name" value="DNA-binding transcriptional regulator NtrC"/>
    <property type="match status" value="1"/>
</dbReference>
<keyword evidence="3" id="KW-0805">Transcription regulation</keyword>
<dbReference type="GO" id="GO:0006355">
    <property type="term" value="P:regulation of DNA-templated transcription"/>
    <property type="evidence" value="ECO:0007669"/>
    <property type="project" value="InterPro"/>
</dbReference>
<dbReference type="SMART" id="SM00382">
    <property type="entry name" value="AAA"/>
    <property type="match status" value="1"/>
</dbReference>
<dbReference type="InterPro" id="IPR025943">
    <property type="entry name" value="Sigma_54_int_dom_ATP-bd_2"/>
</dbReference>
<dbReference type="PROSITE" id="PS50006">
    <property type="entry name" value="FHA_DOMAIN"/>
    <property type="match status" value="1"/>
</dbReference>
<dbReference type="Pfam" id="PF00158">
    <property type="entry name" value="Sigma54_activat"/>
    <property type="match status" value="1"/>
</dbReference>
<proteinExistence type="predicted"/>
<evidence type="ECO:0000256" key="2">
    <source>
        <dbReference type="ARBA" id="ARBA00022840"/>
    </source>
</evidence>
<dbReference type="PROSITE" id="PS00676">
    <property type="entry name" value="SIGMA54_INTERACT_2"/>
    <property type="match status" value="1"/>
</dbReference>
<dbReference type="HOGENOM" id="CLU_000445_119_3_7"/>
<evidence type="ECO:0000256" key="4">
    <source>
        <dbReference type="ARBA" id="ARBA00023125"/>
    </source>
</evidence>
<dbReference type="InterPro" id="IPR058031">
    <property type="entry name" value="AAA_lid_NorR"/>
</dbReference>
<evidence type="ECO:0000256" key="3">
    <source>
        <dbReference type="ARBA" id="ARBA00023015"/>
    </source>
</evidence>
<sequence>MTEKNPLVEGLAIPERTRRLLIISKRDAPAARAGAPAGSNRGPAPRRARSPPCSRWARSWRSGARERQAKTAGGPRQAQRSSADGPVVRYGQALVSKRSVQPEARGTRVIEVAGGPRLVVPRGRLTAVDGPSAGHTIAVEAAPVVVGAGDDVDFTLADPAVSARHLEIAATPLGFRLRDLGSTNGTFVDGRRTGEVWLDEATEIRAGETRLSFTLEEGARELPLSRAMNFGDLLGHSPPMRAAFAILEGAARSDATVLVLGDSGTGKELAARAIHERSPRRDGPFVILDCGAASPTLLEAQLFGHARGAFTGATEAREGLFEAAHGGTLVLDEIGELPLDLQPKLLRALEGRTVCRLGEPRPRHIDVRYIACTHRLLEAEVRAGRFRQDLYFRLSVVTVRLPPLRERKEEIPRLVSHFLGKLAPGAPIDLPRSMLDLLASHTWPGNVRELRNVVERFLTLPGVPAASLLGTSSGAPGGAELGGLPIPVGEPFHEAKRTWTERFEQAYLEHLLARAQGNVSEAARLAGLSRQSCYRLMQKHGLRVE</sequence>
<dbReference type="Pfam" id="PF00498">
    <property type="entry name" value="FHA"/>
    <property type="match status" value="1"/>
</dbReference>
<dbReference type="EMBL" id="AM746676">
    <property type="protein sequence ID" value="CAN96825.1"/>
    <property type="molecule type" value="Genomic_DNA"/>
</dbReference>
<dbReference type="InterPro" id="IPR027417">
    <property type="entry name" value="P-loop_NTPase"/>
</dbReference>
<dbReference type="PROSITE" id="PS00688">
    <property type="entry name" value="SIGMA54_INTERACT_3"/>
    <property type="match status" value="1"/>
</dbReference>
<dbReference type="InterPro" id="IPR025944">
    <property type="entry name" value="Sigma_54_int_dom_CS"/>
</dbReference>
<dbReference type="InterPro" id="IPR009057">
    <property type="entry name" value="Homeodomain-like_sf"/>
</dbReference>
<evidence type="ECO:0000256" key="6">
    <source>
        <dbReference type="SAM" id="MobiDB-lite"/>
    </source>
</evidence>
<dbReference type="InterPro" id="IPR002197">
    <property type="entry name" value="HTH_Fis"/>
</dbReference>
<feature type="domain" description="Sigma-54 factor interaction" evidence="8">
    <location>
        <begin position="233"/>
        <end position="459"/>
    </location>
</feature>
<dbReference type="SUPFAM" id="SSF52540">
    <property type="entry name" value="P-loop containing nucleoside triphosphate hydrolases"/>
    <property type="match status" value="1"/>
</dbReference>
<evidence type="ECO:0000313" key="10">
    <source>
        <dbReference type="Proteomes" id="UP000002139"/>
    </source>
</evidence>
<dbReference type="KEGG" id="scl:sce6656"/>
<dbReference type="CDD" id="cd00009">
    <property type="entry name" value="AAA"/>
    <property type="match status" value="1"/>
</dbReference>
<dbReference type="Proteomes" id="UP000002139">
    <property type="component" value="Chromosome"/>
</dbReference>
<dbReference type="InterPro" id="IPR008984">
    <property type="entry name" value="SMAD_FHA_dom_sf"/>
</dbReference>
<dbReference type="InterPro" id="IPR002078">
    <property type="entry name" value="Sigma_54_int"/>
</dbReference>
<dbReference type="SUPFAM" id="SSF49879">
    <property type="entry name" value="SMAD/FHA domain"/>
    <property type="match status" value="1"/>
</dbReference>
<dbReference type="InterPro" id="IPR000253">
    <property type="entry name" value="FHA_dom"/>
</dbReference>
<dbReference type="Gene3D" id="3.40.50.300">
    <property type="entry name" value="P-loop containing nucleotide triphosphate hydrolases"/>
    <property type="match status" value="1"/>
</dbReference>
<dbReference type="GO" id="GO:0043565">
    <property type="term" value="F:sequence-specific DNA binding"/>
    <property type="evidence" value="ECO:0007669"/>
    <property type="project" value="InterPro"/>
</dbReference>
<dbReference type="SUPFAM" id="SSF46689">
    <property type="entry name" value="Homeodomain-like"/>
    <property type="match status" value="1"/>
</dbReference>
<dbReference type="Gene3D" id="1.10.8.60">
    <property type="match status" value="1"/>
</dbReference>
<dbReference type="SMART" id="SM00240">
    <property type="entry name" value="FHA"/>
    <property type="match status" value="1"/>
</dbReference>
<keyword evidence="2" id="KW-0067">ATP-binding</keyword>
<dbReference type="GO" id="GO:0005524">
    <property type="term" value="F:ATP binding"/>
    <property type="evidence" value="ECO:0007669"/>
    <property type="project" value="UniProtKB-KW"/>
</dbReference>
<keyword evidence="10" id="KW-1185">Reference proteome</keyword>
<dbReference type="Pfam" id="PF02954">
    <property type="entry name" value="HTH_8"/>
    <property type="match status" value="1"/>
</dbReference>
<feature type="compositionally biased region" description="Low complexity" evidence="6">
    <location>
        <begin position="30"/>
        <end position="43"/>
    </location>
</feature>
<organism evidence="9 10">
    <name type="scientific">Sorangium cellulosum (strain So ce56)</name>
    <name type="common">Polyangium cellulosum (strain So ce56)</name>
    <dbReference type="NCBI Taxonomy" id="448385"/>
    <lineage>
        <taxon>Bacteria</taxon>
        <taxon>Pseudomonadati</taxon>
        <taxon>Myxococcota</taxon>
        <taxon>Polyangia</taxon>
        <taxon>Polyangiales</taxon>
        <taxon>Polyangiaceae</taxon>
        <taxon>Sorangium</taxon>
    </lineage>
</organism>
<evidence type="ECO:0000313" key="9">
    <source>
        <dbReference type="EMBL" id="CAN96825.1"/>
    </source>
</evidence>
<dbReference type="eggNOG" id="COG3829">
    <property type="taxonomic scope" value="Bacteria"/>
</dbReference>